<dbReference type="OrthoDB" id="10453633at2759"/>
<keyword evidence="2" id="KW-1185">Reference proteome</keyword>
<gene>
    <name evidence="1" type="ORF">CERZMDRAFT_94021</name>
</gene>
<proteinExistence type="predicted"/>
<accession>A0A6A6FQ66</accession>
<organism evidence="1 2">
    <name type="scientific">Cercospora zeae-maydis SCOH1-5</name>
    <dbReference type="NCBI Taxonomy" id="717836"/>
    <lineage>
        <taxon>Eukaryota</taxon>
        <taxon>Fungi</taxon>
        <taxon>Dikarya</taxon>
        <taxon>Ascomycota</taxon>
        <taxon>Pezizomycotina</taxon>
        <taxon>Dothideomycetes</taxon>
        <taxon>Dothideomycetidae</taxon>
        <taxon>Mycosphaerellales</taxon>
        <taxon>Mycosphaerellaceae</taxon>
        <taxon>Cercospora</taxon>
    </lineage>
</organism>
<evidence type="ECO:0000313" key="1">
    <source>
        <dbReference type="EMBL" id="KAF2215616.1"/>
    </source>
</evidence>
<evidence type="ECO:0000313" key="2">
    <source>
        <dbReference type="Proteomes" id="UP000799539"/>
    </source>
</evidence>
<reference evidence="1" key="1">
    <citation type="journal article" date="2020" name="Stud. Mycol.">
        <title>101 Dothideomycetes genomes: a test case for predicting lifestyles and emergence of pathogens.</title>
        <authorList>
            <person name="Haridas S."/>
            <person name="Albert R."/>
            <person name="Binder M."/>
            <person name="Bloem J."/>
            <person name="Labutti K."/>
            <person name="Salamov A."/>
            <person name="Andreopoulos B."/>
            <person name="Baker S."/>
            <person name="Barry K."/>
            <person name="Bills G."/>
            <person name="Bluhm B."/>
            <person name="Cannon C."/>
            <person name="Castanera R."/>
            <person name="Culley D."/>
            <person name="Daum C."/>
            <person name="Ezra D."/>
            <person name="Gonzalez J."/>
            <person name="Henrissat B."/>
            <person name="Kuo A."/>
            <person name="Liang C."/>
            <person name="Lipzen A."/>
            <person name="Lutzoni F."/>
            <person name="Magnuson J."/>
            <person name="Mondo S."/>
            <person name="Nolan M."/>
            <person name="Ohm R."/>
            <person name="Pangilinan J."/>
            <person name="Park H.-J."/>
            <person name="Ramirez L."/>
            <person name="Alfaro M."/>
            <person name="Sun H."/>
            <person name="Tritt A."/>
            <person name="Yoshinaga Y."/>
            <person name="Zwiers L.-H."/>
            <person name="Turgeon B."/>
            <person name="Goodwin S."/>
            <person name="Spatafora J."/>
            <person name="Crous P."/>
            <person name="Grigoriev I."/>
        </authorList>
    </citation>
    <scope>NUCLEOTIDE SEQUENCE</scope>
    <source>
        <strain evidence="1">SCOH1-5</strain>
    </source>
</reference>
<dbReference type="EMBL" id="ML992665">
    <property type="protein sequence ID" value="KAF2215616.1"/>
    <property type="molecule type" value="Genomic_DNA"/>
</dbReference>
<dbReference type="AlphaFoldDB" id="A0A6A6FQ66"/>
<protein>
    <submittedName>
        <fullName evidence="1">Uncharacterized protein</fullName>
    </submittedName>
</protein>
<dbReference type="Proteomes" id="UP000799539">
    <property type="component" value="Unassembled WGS sequence"/>
</dbReference>
<name>A0A6A6FQ66_9PEZI</name>
<sequence>MTLSDFFGYVEAIHGFQHLIDQGLGLRCRWALIRDCAIGHRLRYMKVCIRVSRCAPDELVPHVSDAVEKFQQLAKLDVKVHNMDLPSAGFTDLLRDLQSSLHNTLPQATIMRVRGVRRSGIVE</sequence>